<evidence type="ECO:0000259" key="10">
    <source>
        <dbReference type="PROSITE" id="PS50112"/>
    </source>
</evidence>
<dbReference type="PRINTS" id="PR00344">
    <property type="entry name" value="BCTRLSENSOR"/>
</dbReference>
<reference evidence="12 13" key="1">
    <citation type="submission" date="2020-10" db="EMBL/GenBank/DDBJ databases">
        <title>Bacillus sp. HD4P25, an endophyte from a halophyte.</title>
        <authorList>
            <person name="Sun J.-Q."/>
        </authorList>
    </citation>
    <scope>NUCLEOTIDE SEQUENCE [LARGE SCALE GENOMIC DNA]</scope>
    <source>
        <strain evidence="12 13">YIM 93174</strain>
    </source>
</reference>
<sequence>MLKSFPILGGYKESEFYNPDELIDLFLKCTADAIAIVDMGNRFIRINEMYTKIFGYTEEDIIGRCFDEFNTPKEVLGIIESVKGGTVITNLITQRFHKDGTELDIAVSYSPFRNISGQIIAIIAIFRDVTEQKRMERELNRTRELYKLITENATDLIAVVTKELKVIYASPSFETVVGINPDELVDRNVKDLIMSDNIEEYFDVVNQVISTGEPQLLKNRIKSRKDDDIYTDFTVSPIYNTNREFDSFVVVGRNVTDRVKNEATIRNLDRLSIIGQLAAGVAHEIRNPLTALKGFSKLMQDNPNLDKREDYLSIIMTELNRIDMIVNEFMSLAKPQAVKYERNNIITIIDSTIQVLHPQAMLHNVEFELNYTVNQVDVFSNAQQLKQVFVNFIKNAIESMAFGGKIKINLSLTENSRVIVTITDEGVGIEKERLRFLGTPFYTTKDKGIGLGLTVSNKIIQEHNGTMVIESKKEEGTKVTVELPCT</sequence>
<dbReference type="InterPro" id="IPR003661">
    <property type="entry name" value="HisK_dim/P_dom"/>
</dbReference>
<feature type="domain" description="PAC" evidence="11">
    <location>
        <begin position="89"/>
        <end position="141"/>
    </location>
</feature>
<dbReference type="InterPro" id="IPR036890">
    <property type="entry name" value="HATPase_C_sf"/>
</dbReference>
<evidence type="ECO:0000256" key="6">
    <source>
        <dbReference type="ARBA" id="ARBA00022777"/>
    </source>
</evidence>
<keyword evidence="5" id="KW-0547">Nucleotide-binding</keyword>
<dbReference type="Gene3D" id="3.30.450.20">
    <property type="entry name" value="PAS domain"/>
    <property type="match status" value="2"/>
</dbReference>
<evidence type="ECO:0000313" key="13">
    <source>
        <dbReference type="Proteomes" id="UP001516662"/>
    </source>
</evidence>
<evidence type="ECO:0000259" key="9">
    <source>
        <dbReference type="PROSITE" id="PS50109"/>
    </source>
</evidence>
<evidence type="ECO:0000256" key="1">
    <source>
        <dbReference type="ARBA" id="ARBA00000085"/>
    </source>
</evidence>
<feature type="domain" description="PAC" evidence="11">
    <location>
        <begin position="215"/>
        <end position="267"/>
    </location>
</feature>
<dbReference type="EC" id="2.7.13.3" evidence="2"/>
<proteinExistence type="predicted"/>
<comment type="caution">
    <text evidence="12">The sequence shown here is derived from an EMBL/GenBank/DDBJ whole genome shotgun (WGS) entry which is preliminary data.</text>
</comment>
<dbReference type="CDD" id="cd00130">
    <property type="entry name" value="PAS"/>
    <property type="match status" value="2"/>
</dbReference>
<protein>
    <recommendedName>
        <fullName evidence="2">histidine kinase</fullName>
        <ecNumber evidence="2">2.7.13.3</ecNumber>
    </recommendedName>
</protein>
<evidence type="ECO:0000259" key="11">
    <source>
        <dbReference type="PROSITE" id="PS50113"/>
    </source>
</evidence>
<dbReference type="Pfam" id="PF02518">
    <property type="entry name" value="HATPase_c"/>
    <property type="match status" value="1"/>
</dbReference>
<dbReference type="Proteomes" id="UP001516662">
    <property type="component" value="Unassembled WGS sequence"/>
</dbReference>
<name>A0ABR9QQ73_9BACI</name>
<evidence type="ECO:0000313" key="12">
    <source>
        <dbReference type="EMBL" id="MBE4910653.1"/>
    </source>
</evidence>
<dbReference type="SUPFAM" id="SSF55874">
    <property type="entry name" value="ATPase domain of HSP90 chaperone/DNA topoisomerase II/histidine kinase"/>
    <property type="match status" value="1"/>
</dbReference>
<dbReference type="PROSITE" id="PS50112">
    <property type="entry name" value="PAS"/>
    <property type="match status" value="2"/>
</dbReference>
<dbReference type="PANTHER" id="PTHR43065:SF34">
    <property type="entry name" value="SPORULATION KINASE A"/>
    <property type="match status" value="1"/>
</dbReference>
<dbReference type="InterPro" id="IPR000014">
    <property type="entry name" value="PAS"/>
</dbReference>
<dbReference type="PROSITE" id="PS50109">
    <property type="entry name" value="HIS_KIN"/>
    <property type="match status" value="1"/>
</dbReference>
<accession>A0ABR9QQ73</accession>
<dbReference type="CDD" id="cd00082">
    <property type="entry name" value="HisKA"/>
    <property type="match status" value="1"/>
</dbReference>
<comment type="catalytic activity">
    <reaction evidence="1">
        <text>ATP + protein L-histidine = ADP + protein N-phospho-L-histidine.</text>
        <dbReference type="EC" id="2.7.13.3"/>
    </reaction>
</comment>
<dbReference type="InterPro" id="IPR003594">
    <property type="entry name" value="HATPase_dom"/>
</dbReference>
<dbReference type="EMBL" id="JADCLJ010000025">
    <property type="protein sequence ID" value="MBE4910653.1"/>
    <property type="molecule type" value="Genomic_DNA"/>
</dbReference>
<keyword evidence="6" id="KW-0418">Kinase</keyword>
<feature type="domain" description="PAS" evidence="10">
    <location>
        <begin position="19"/>
        <end position="64"/>
    </location>
</feature>
<dbReference type="InterPro" id="IPR013656">
    <property type="entry name" value="PAS_4"/>
</dbReference>
<feature type="domain" description="Histidine kinase" evidence="9">
    <location>
        <begin position="280"/>
        <end position="486"/>
    </location>
</feature>
<keyword evidence="13" id="KW-1185">Reference proteome</keyword>
<evidence type="ECO:0000256" key="4">
    <source>
        <dbReference type="ARBA" id="ARBA00022679"/>
    </source>
</evidence>
<keyword evidence="3" id="KW-0597">Phosphoprotein</keyword>
<keyword evidence="4" id="KW-0808">Transferase</keyword>
<dbReference type="InterPro" id="IPR004358">
    <property type="entry name" value="Sig_transdc_His_kin-like_C"/>
</dbReference>
<dbReference type="InterPro" id="IPR036097">
    <property type="entry name" value="HisK_dim/P_sf"/>
</dbReference>
<dbReference type="Pfam" id="PF00512">
    <property type="entry name" value="HisKA"/>
    <property type="match status" value="1"/>
</dbReference>
<gene>
    <name evidence="12" type="ORF">IMZ08_21670</name>
</gene>
<dbReference type="InterPro" id="IPR005467">
    <property type="entry name" value="His_kinase_dom"/>
</dbReference>
<organism evidence="12 13">
    <name type="scientific">Litchfieldia luteola</name>
    <dbReference type="NCBI Taxonomy" id="682179"/>
    <lineage>
        <taxon>Bacteria</taxon>
        <taxon>Bacillati</taxon>
        <taxon>Bacillota</taxon>
        <taxon>Bacilli</taxon>
        <taxon>Bacillales</taxon>
        <taxon>Bacillaceae</taxon>
        <taxon>Litchfieldia</taxon>
    </lineage>
</organism>
<evidence type="ECO:0000256" key="2">
    <source>
        <dbReference type="ARBA" id="ARBA00012438"/>
    </source>
</evidence>
<dbReference type="NCBIfam" id="TIGR00229">
    <property type="entry name" value="sensory_box"/>
    <property type="match status" value="2"/>
</dbReference>
<dbReference type="SMART" id="SM00091">
    <property type="entry name" value="PAS"/>
    <property type="match status" value="2"/>
</dbReference>
<dbReference type="InterPro" id="IPR001610">
    <property type="entry name" value="PAC"/>
</dbReference>
<dbReference type="Pfam" id="PF00989">
    <property type="entry name" value="PAS"/>
    <property type="match status" value="1"/>
</dbReference>
<dbReference type="SMART" id="SM00086">
    <property type="entry name" value="PAC"/>
    <property type="match status" value="2"/>
</dbReference>
<dbReference type="Gene3D" id="3.30.565.10">
    <property type="entry name" value="Histidine kinase-like ATPase, C-terminal domain"/>
    <property type="match status" value="1"/>
</dbReference>
<dbReference type="PANTHER" id="PTHR43065">
    <property type="entry name" value="SENSOR HISTIDINE KINASE"/>
    <property type="match status" value="1"/>
</dbReference>
<dbReference type="InterPro" id="IPR035965">
    <property type="entry name" value="PAS-like_dom_sf"/>
</dbReference>
<dbReference type="InterPro" id="IPR013767">
    <property type="entry name" value="PAS_fold"/>
</dbReference>
<dbReference type="RefSeq" id="WP_193539925.1">
    <property type="nucleotide sequence ID" value="NZ_JADCLJ010000025.1"/>
</dbReference>
<dbReference type="SMART" id="SM00388">
    <property type="entry name" value="HisKA"/>
    <property type="match status" value="1"/>
</dbReference>
<feature type="domain" description="PAS" evidence="10">
    <location>
        <begin position="142"/>
        <end position="212"/>
    </location>
</feature>
<keyword evidence="7" id="KW-0067">ATP-binding</keyword>
<evidence type="ECO:0000256" key="5">
    <source>
        <dbReference type="ARBA" id="ARBA00022741"/>
    </source>
</evidence>
<evidence type="ECO:0000256" key="7">
    <source>
        <dbReference type="ARBA" id="ARBA00022840"/>
    </source>
</evidence>
<dbReference type="SUPFAM" id="SSF47384">
    <property type="entry name" value="Homodimeric domain of signal transducing histidine kinase"/>
    <property type="match status" value="1"/>
</dbReference>
<dbReference type="PROSITE" id="PS50113">
    <property type="entry name" value="PAC"/>
    <property type="match status" value="2"/>
</dbReference>
<dbReference type="Gene3D" id="1.10.287.130">
    <property type="match status" value="1"/>
</dbReference>
<dbReference type="Pfam" id="PF08448">
    <property type="entry name" value="PAS_4"/>
    <property type="match status" value="1"/>
</dbReference>
<dbReference type="SMART" id="SM00387">
    <property type="entry name" value="HATPase_c"/>
    <property type="match status" value="1"/>
</dbReference>
<dbReference type="InterPro" id="IPR000700">
    <property type="entry name" value="PAS-assoc_C"/>
</dbReference>
<evidence type="ECO:0000256" key="8">
    <source>
        <dbReference type="ARBA" id="ARBA00023012"/>
    </source>
</evidence>
<dbReference type="SUPFAM" id="SSF55785">
    <property type="entry name" value="PYP-like sensor domain (PAS domain)"/>
    <property type="match status" value="2"/>
</dbReference>
<keyword evidence="8" id="KW-0902">Two-component regulatory system</keyword>
<evidence type="ECO:0000256" key="3">
    <source>
        <dbReference type="ARBA" id="ARBA00022553"/>
    </source>
</evidence>